<reference evidence="2 3" key="1">
    <citation type="submission" date="2020-08" db="EMBL/GenBank/DDBJ databases">
        <title>Functional genomics of gut bacteria from endangered species of beetles.</title>
        <authorList>
            <person name="Carlos-Shanley C."/>
        </authorList>
    </citation>
    <scope>NUCLEOTIDE SEQUENCE [LARGE SCALE GENOMIC DNA]</scope>
    <source>
        <strain evidence="2 3">S00202</strain>
    </source>
</reference>
<dbReference type="InterPro" id="IPR052159">
    <property type="entry name" value="Competence_DNA_uptake"/>
</dbReference>
<organism evidence="2 3">
    <name type="scientific">Pseudomonas fluvialis</name>
    <dbReference type="NCBI Taxonomy" id="1793966"/>
    <lineage>
        <taxon>Bacteria</taxon>
        <taxon>Pseudomonadati</taxon>
        <taxon>Pseudomonadota</taxon>
        <taxon>Gammaproteobacteria</taxon>
        <taxon>Pseudomonadales</taxon>
        <taxon>Pseudomonadaceae</taxon>
        <taxon>Pseudomonas</taxon>
    </lineage>
</organism>
<dbReference type="Gene3D" id="3.60.15.10">
    <property type="entry name" value="Ribonuclease Z/Hydroxyacylglutathione hydrolase-like"/>
    <property type="match status" value="1"/>
</dbReference>
<dbReference type="InterPro" id="IPR036866">
    <property type="entry name" value="RibonucZ/Hydroxyglut_hydro"/>
</dbReference>
<evidence type="ECO:0000259" key="1">
    <source>
        <dbReference type="Pfam" id="PF00753"/>
    </source>
</evidence>
<name>A0A7X0BV57_9PSED</name>
<sequence>MIDPDSIEIATIGPGFGECTLIHVGSNKWIVVDSCLGSNAGEPAAIEYLADRGAGPLDVILIVATHWHDDHIRGLSSLLKLCSNAVFCVSSALTNPEFCQFVASHQKKLAGDKVSSGTSEISSVFDEIAIRSKAGNRPKKALSDRVLVEIPAEQMAHKSDVVVRSLSPSDHALERFLLSLAKYMPQVGQTKYRAPRITENDTSVVLWVSIGDVSILLGSDLEESRGAWTHIVNEHMAHRHKAAVFKVPHHGSKNAHHDQVWSNMLIESPLCLLTPYNRGRKLPQSTDVYRILGRSNNSFASQKISLTPKRLARERDVEKLIKNLAPEIRVVKNSPGIISAILSYPWHGEWKVSLLKGACHLSEIHT</sequence>
<comment type="caution">
    <text evidence="2">The sequence shown here is derived from an EMBL/GenBank/DDBJ whole genome shotgun (WGS) entry which is preliminary data.</text>
</comment>
<keyword evidence="3" id="KW-1185">Reference proteome</keyword>
<proteinExistence type="predicted"/>
<dbReference type="Pfam" id="PF00753">
    <property type="entry name" value="Lactamase_B"/>
    <property type="match status" value="1"/>
</dbReference>
<dbReference type="Proteomes" id="UP000557193">
    <property type="component" value="Unassembled WGS sequence"/>
</dbReference>
<evidence type="ECO:0000313" key="3">
    <source>
        <dbReference type="Proteomes" id="UP000557193"/>
    </source>
</evidence>
<gene>
    <name evidence="2" type="ORF">HNP49_003396</name>
</gene>
<dbReference type="InterPro" id="IPR001279">
    <property type="entry name" value="Metallo-B-lactamas"/>
</dbReference>
<dbReference type="AlphaFoldDB" id="A0A7X0BV57"/>
<dbReference type="PANTHER" id="PTHR30619:SF1">
    <property type="entry name" value="RECOMBINATION PROTEIN 2"/>
    <property type="match status" value="1"/>
</dbReference>
<dbReference type="EMBL" id="JACHLL010000007">
    <property type="protein sequence ID" value="MBB6343198.1"/>
    <property type="molecule type" value="Genomic_DNA"/>
</dbReference>
<dbReference type="PANTHER" id="PTHR30619">
    <property type="entry name" value="DNA INTERNALIZATION/COMPETENCE PROTEIN COMEC/REC2"/>
    <property type="match status" value="1"/>
</dbReference>
<evidence type="ECO:0000313" key="2">
    <source>
        <dbReference type="EMBL" id="MBB6343198.1"/>
    </source>
</evidence>
<accession>A0A7X0BV57</accession>
<protein>
    <recommendedName>
        <fullName evidence="1">Metallo-beta-lactamase domain-containing protein</fullName>
    </recommendedName>
</protein>
<dbReference type="SUPFAM" id="SSF56281">
    <property type="entry name" value="Metallo-hydrolase/oxidoreductase"/>
    <property type="match status" value="1"/>
</dbReference>
<feature type="domain" description="Metallo-beta-lactamase" evidence="1">
    <location>
        <begin position="13"/>
        <end position="95"/>
    </location>
</feature>